<dbReference type="GO" id="GO:0006508">
    <property type="term" value="P:proteolysis"/>
    <property type="evidence" value="ECO:0007669"/>
    <property type="project" value="UniProtKB-KW"/>
</dbReference>
<reference evidence="7 8" key="1">
    <citation type="journal article" date="2019" name="ISME J.">
        <title>Insights into ecological role of a new deltaproteobacterial order Candidatus Acidulodesulfobacterales by metagenomics and metatranscriptomics.</title>
        <authorList>
            <person name="Tan S."/>
            <person name="Liu J."/>
            <person name="Fang Y."/>
            <person name="Hedlund B.P."/>
            <person name="Lian Z.H."/>
            <person name="Huang L.Y."/>
            <person name="Li J.T."/>
            <person name="Huang L.N."/>
            <person name="Li W.J."/>
            <person name="Jiang H.C."/>
            <person name="Dong H.L."/>
            <person name="Shu W.S."/>
        </authorList>
    </citation>
    <scope>NUCLEOTIDE SEQUENCE [LARGE SCALE GENOMIC DNA]</scope>
    <source>
        <strain evidence="7">AP2</strain>
    </source>
</reference>
<evidence type="ECO:0000259" key="6">
    <source>
        <dbReference type="SMART" id="SM00232"/>
    </source>
</evidence>
<dbReference type="GO" id="GO:0008235">
    <property type="term" value="F:metalloexopeptidase activity"/>
    <property type="evidence" value="ECO:0007669"/>
    <property type="project" value="TreeGrafter"/>
</dbReference>
<evidence type="ECO:0000313" key="7">
    <source>
        <dbReference type="EMBL" id="RZD17362.1"/>
    </source>
</evidence>
<sequence>MPLIISEENLVIIKKHVTEIFPYEACGAMLGIFDGNNKKITKIFPARNKYRKIAWDAFEIEPADMLEIDKLSRKENIEVIGFYHSHPNHPAVPSNTDIGASWPYYSYTIVSIKGNTLEDVADIKNYLMPDKINKPIIEEIIIAE</sequence>
<keyword evidence="4" id="KW-0862">Zinc</keyword>
<dbReference type="PANTHER" id="PTHR34858:SF1">
    <property type="entry name" value="CYSO-CYSTEINE PEPTIDASE"/>
    <property type="match status" value="1"/>
</dbReference>
<gene>
    <name evidence="7" type="ORF">EVJ46_03800</name>
</gene>
<dbReference type="AlphaFoldDB" id="A0A519BJC4"/>
<comment type="caution">
    <text evidence="7">The sequence shown here is derived from an EMBL/GenBank/DDBJ whole genome shotgun (WGS) entry which is preliminary data.</text>
</comment>
<dbReference type="GO" id="GO:0008270">
    <property type="term" value="F:zinc ion binding"/>
    <property type="evidence" value="ECO:0007669"/>
    <property type="project" value="TreeGrafter"/>
</dbReference>
<evidence type="ECO:0000256" key="4">
    <source>
        <dbReference type="ARBA" id="ARBA00022833"/>
    </source>
</evidence>
<dbReference type="Pfam" id="PF14464">
    <property type="entry name" value="Prok-JAB"/>
    <property type="match status" value="1"/>
</dbReference>
<keyword evidence="1" id="KW-0645">Protease</keyword>
<name>A0A519BJC4_ACIG2</name>
<dbReference type="SUPFAM" id="SSF102712">
    <property type="entry name" value="JAB1/MPN domain"/>
    <property type="match status" value="1"/>
</dbReference>
<keyword evidence="2" id="KW-0479">Metal-binding</keyword>
<dbReference type="EMBL" id="SGBC01000001">
    <property type="protein sequence ID" value="RZD17362.1"/>
    <property type="molecule type" value="Genomic_DNA"/>
</dbReference>
<protein>
    <submittedName>
        <fullName evidence="7">M67 family peptidase</fullName>
    </submittedName>
</protein>
<dbReference type="InterPro" id="IPR000555">
    <property type="entry name" value="JAMM/MPN+_dom"/>
</dbReference>
<keyword evidence="5" id="KW-0482">Metalloprotease</keyword>
<evidence type="ECO:0000256" key="5">
    <source>
        <dbReference type="ARBA" id="ARBA00023049"/>
    </source>
</evidence>
<dbReference type="Proteomes" id="UP000316562">
    <property type="component" value="Unassembled WGS sequence"/>
</dbReference>
<dbReference type="SMART" id="SM00232">
    <property type="entry name" value="JAB_MPN"/>
    <property type="match status" value="1"/>
</dbReference>
<dbReference type="InterPro" id="IPR028090">
    <property type="entry name" value="JAB_dom_prok"/>
</dbReference>
<feature type="domain" description="JAB1/MPN/MOV34 metalloenzyme" evidence="6">
    <location>
        <begin position="2"/>
        <end position="131"/>
    </location>
</feature>
<evidence type="ECO:0000256" key="2">
    <source>
        <dbReference type="ARBA" id="ARBA00022723"/>
    </source>
</evidence>
<evidence type="ECO:0000313" key="8">
    <source>
        <dbReference type="Proteomes" id="UP000316562"/>
    </source>
</evidence>
<dbReference type="Gene3D" id="3.40.140.10">
    <property type="entry name" value="Cytidine Deaminase, domain 2"/>
    <property type="match status" value="1"/>
</dbReference>
<dbReference type="InterPro" id="IPR051929">
    <property type="entry name" value="VirAsm_ModProt"/>
</dbReference>
<keyword evidence="3" id="KW-0378">Hydrolase</keyword>
<dbReference type="PANTHER" id="PTHR34858">
    <property type="entry name" value="CYSO-CYSTEINE PEPTIDASE"/>
    <property type="match status" value="1"/>
</dbReference>
<organism evidence="7 8">
    <name type="scientific">Acididesulfobacter guangdongensis</name>
    <dbReference type="NCBI Taxonomy" id="2597225"/>
    <lineage>
        <taxon>Bacteria</taxon>
        <taxon>Deltaproteobacteria</taxon>
        <taxon>Candidatus Acidulodesulfobacterales</taxon>
        <taxon>Candidatus Acididesulfobacter</taxon>
    </lineage>
</organism>
<accession>A0A519BJC4</accession>
<evidence type="ECO:0000256" key="1">
    <source>
        <dbReference type="ARBA" id="ARBA00022670"/>
    </source>
</evidence>
<evidence type="ECO:0000256" key="3">
    <source>
        <dbReference type="ARBA" id="ARBA00022801"/>
    </source>
</evidence>
<proteinExistence type="predicted"/>
<dbReference type="CDD" id="cd08070">
    <property type="entry name" value="MPN_like"/>
    <property type="match status" value="1"/>
</dbReference>